<comment type="caution">
    <text evidence="1">The sequence shown here is derived from an EMBL/GenBank/DDBJ whole genome shotgun (WGS) entry which is preliminary data.</text>
</comment>
<reference evidence="1" key="2">
    <citation type="journal article" date="2021" name="Mar. Drugs">
        <title>Genome Reduction and Secondary Metabolism of the Marine Sponge-Associated Cyanobacterium Leptothoe.</title>
        <authorList>
            <person name="Konstantinou D."/>
            <person name="Popin R.V."/>
            <person name="Fewer D.P."/>
            <person name="Sivonen K."/>
            <person name="Gkelis S."/>
        </authorList>
    </citation>
    <scope>NUCLEOTIDE SEQUENCE</scope>
    <source>
        <strain evidence="1">TAU-MAC 1115</strain>
    </source>
</reference>
<dbReference type="RefSeq" id="WP_215609532.1">
    <property type="nucleotide sequence ID" value="NZ_JADOES010000027.1"/>
</dbReference>
<proteinExistence type="predicted"/>
<evidence type="ECO:0000313" key="2">
    <source>
        <dbReference type="Proteomes" id="UP000717364"/>
    </source>
</evidence>
<dbReference type="EMBL" id="JADOES010000027">
    <property type="protein sequence ID" value="MBT9316465.1"/>
    <property type="molecule type" value="Genomic_DNA"/>
</dbReference>
<accession>A0A947GIS8</accession>
<protein>
    <submittedName>
        <fullName evidence="1">Uncharacterized protein</fullName>
    </submittedName>
</protein>
<name>A0A947GIS8_9CYAN</name>
<reference evidence="1" key="1">
    <citation type="submission" date="2020-11" db="EMBL/GenBank/DDBJ databases">
        <authorList>
            <person name="Konstantinou D."/>
            <person name="Gkelis S."/>
            <person name="Popin R."/>
            <person name="Fewer D."/>
            <person name="Sivonen K."/>
        </authorList>
    </citation>
    <scope>NUCLEOTIDE SEQUENCE</scope>
    <source>
        <strain evidence="1">TAU-MAC 1115</strain>
    </source>
</reference>
<dbReference type="Proteomes" id="UP000717364">
    <property type="component" value="Unassembled WGS sequence"/>
</dbReference>
<sequence length="176" mass="19585">MIKYTETIQLPLAADQLLSYLQNITVQPYKPLSCGYIHSHELKSLPDFRLMEGVIVPPHSDGIAGYRPILMLRNPSNSYIVRGTDQTLSPQKRGTLIVLDIDIQHEVRSTDPNGRLGNWSGLVWGLSGQPLLKAEWSTENVAEMAKQEFLKLCGTIHERLESSIASTSARNSLALC</sequence>
<evidence type="ECO:0000313" key="1">
    <source>
        <dbReference type="EMBL" id="MBT9316465.1"/>
    </source>
</evidence>
<keyword evidence="2" id="KW-1185">Reference proteome</keyword>
<dbReference type="AlphaFoldDB" id="A0A947GIS8"/>
<organism evidence="1 2">
    <name type="scientific">Leptothoe spongobia TAU-MAC 1115</name>
    <dbReference type="NCBI Taxonomy" id="1967444"/>
    <lineage>
        <taxon>Bacteria</taxon>
        <taxon>Bacillati</taxon>
        <taxon>Cyanobacteriota</taxon>
        <taxon>Cyanophyceae</taxon>
        <taxon>Nodosilineales</taxon>
        <taxon>Cymatolegaceae</taxon>
        <taxon>Leptothoe</taxon>
        <taxon>Leptothoe spongobia</taxon>
    </lineage>
</organism>
<gene>
    <name evidence="1" type="ORF">IXB50_13630</name>
</gene>